<gene>
    <name evidence="2" type="ORF">PF008_g3803</name>
</gene>
<accession>A0A6G0SF55</accession>
<evidence type="ECO:0000313" key="3">
    <source>
        <dbReference type="Proteomes" id="UP000486351"/>
    </source>
</evidence>
<proteinExistence type="predicted"/>
<evidence type="ECO:0000313" key="2">
    <source>
        <dbReference type="EMBL" id="KAE9356030.1"/>
    </source>
</evidence>
<name>A0A6G0SF55_9STRA</name>
<organism evidence="2 3">
    <name type="scientific">Phytophthora fragariae</name>
    <dbReference type="NCBI Taxonomy" id="53985"/>
    <lineage>
        <taxon>Eukaryota</taxon>
        <taxon>Sar</taxon>
        <taxon>Stramenopiles</taxon>
        <taxon>Oomycota</taxon>
        <taxon>Peronosporomycetes</taxon>
        <taxon>Peronosporales</taxon>
        <taxon>Peronosporaceae</taxon>
        <taxon>Phytophthora</taxon>
    </lineage>
</organism>
<comment type="caution">
    <text evidence="2">The sequence shown here is derived from an EMBL/GenBank/DDBJ whole genome shotgun (WGS) entry which is preliminary data.</text>
</comment>
<feature type="region of interest" description="Disordered" evidence="1">
    <location>
        <begin position="120"/>
        <end position="141"/>
    </location>
</feature>
<dbReference type="EMBL" id="QXFY01000121">
    <property type="protein sequence ID" value="KAE9356030.1"/>
    <property type="molecule type" value="Genomic_DNA"/>
</dbReference>
<reference evidence="2 3" key="1">
    <citation type="submission" date="2018-09" db="EMBL/GenBank/DDBJ databases">
        <title>Genomic investigation of the strawberry pathogen Phytophthora fragariae indicates pathogenicity is determined by transcriptional variation in three key races.</title>
        <authorList>
            <person name="Adams T.M."/>
            <person name="Armitage A.D."/>
            <person name="Sobczyk M.K."/>
            <person name="Bates H.J."/>
            <person name="Dunwell J.M."/>
            <person name="Nellist C.F."/>
            <person name="Harrison R.J."/>
        </authorList>
    </citation>
    <scope>NUCLEOTIDE SEQUENCE [LARGE SCALE GENOMIC DNA]</scope>
    <source>
        <strain evidence="2 3">NOV-77</strain>
    </source>
</reference>
<evidence type="ECO:0000256" key="1">
    <source>
        <dbReference type="SAM" id="MobiDB-lite"/>
    </source>
</evidence>
<protein>
    <submittedName>
        <fullName evidence="2">Uncharacterized protein</fullName>
    </submittedName>
</protein>
<dbReference type="AlphaFoldDB" id="A0A6G0SF55"/>
<dbReference type="Proteomes" id="UP000486351">
    <property type="component" value="Unassembled WGS sequence"/>
</dbReference>
<sequence length="141" mass="15182">MAPAASNLVVKKKKKGDDDVDPVLKRIAALFQLEKSIQDGTLTPNDERCVQTEFWSTMTSILAVNELISGVEILNDIAVALFSGQADPITAFSGPITPPPSSSLHLCASGPEVMLRCTPPSRPGRSFQAPWLGQLERRPSP</sequence>